<comment type="caution">
    <text evidence="3">The sequence shown here is derived from an EMBL/GenBank/DDBJ whole genome shotgun (WGS) entry which is preliminary data.</text>
</comment>
<dbReference type="Pfam" id="PF07883">
    <property type="entry name" value="Cupin_2"/>
    <property type="match status" value="1"/>
</dbReference>
<protein>
    <submittedName>
        <fullName evidence="3">Cupin domain-containing protein</fullName>
    </submittedName>
</protein>
<evidence type="ECO:0000256" key="1">
    <source>
        <dbReference type="SAM" id="MobiDB-lite"/>
    </source>
</evidence>
<feature type="domain" description="Cupin type-2" evidence="2">
    <location>
        <begin position="112"/>
        <end position="180"/>
    </location>
</feature>
<dbReference type="InterPro" id="IPR014710">
    <property type="entry name" value="RmlC-like_jellyroll"/>
</dbReference>
<dbReference type="PROSITE" id="PS51318">
    <property type="entry name" value="TAT"/>
    <property type="match status" value="1"/>
</dbReference>
<evidence type="ECO:0000313" key="3">
    <source>
        <dbReference type="EMBL" id="MFD1586571.1"/>
    </source>
</evidence>
<dbReference type="InterPro" id="IPR011051">
    <property type="entry name" value="RmlC_Cupin_sf"/>
</dbReference>
<dbReference type="InterPro" id="IPR013096">
    <property type="entry name" value="Cupin_2"/>
</dbReference>
<dbReference type="SUPFAM" id="SSF51182">
    <property type="entry name" value="RmlC-like cupins"/>
    <property type="match status" value="1"/>
</dbReference>
<dbReference type="Gene3D" id="2.60.120.10">
    <property type="entry name" value="Jelly Rolls"/>
    <property type="match status" value="1"/>
</dbReference>
<reference evidence="3 4" key="1">
    <citation type="journal article" date="2019" name="Int. J. Syst. Evol. Microbiol.">
        <title>The Global Catalogue of Microorganisms (GCM) 10K type strain sequencing project: providing services to taxonomists for standard genome sequencing and annotation.</title>
        <authorList>
            <consortium name="The Broad Institute Genomics Platform"/>
            <consortium name="The Broad Institute Genome Sequencing Center for Infectious Disease"/>
            <person name="Wu L."/>
            <person name="Ma J."/>
        </authorList>
    </citation>
    <scope>NUCLEOTIDE SEQUENCE [LARGE SCALE GENOMIC DNA]</scope>
    <source>
        <strain evidence="3 4">CGMCC 1.12125</strain>
    </source>
</reference>
<dbReference type="EMBL" id="JBHUDJ010000002">
    <property type="protein sequence ID" value="MFD1586571.1"/>
    <property type="molecule type" value="Genomic_DNA"/>
</dbReference>
<feature type="compositionally biased region" description="Acidic residues" evidence="1">
    <location>
        <begin position="45"/>
        <end position="55"/>
    </location>
</feature>
<dbReference type="RefSeq" id="WP_247379436.1">
    <property type="nucleotide sequence ID" value="NZ_JALLGV010000007.1"/>
</dbReference>
<name>A0ABD6C8C6_9EURY</name>
<proteinExistence type="predicted"/>
<accession>A0ABD6C8C6</accession>
<keyword evidence="4" id="KW-1185">Reference proteome</keyword>
<dbReference type="InterPro" id="IPR006311">
    <property type="entry name" value="TAT_signal"/>
</dbReference>
<dbReference type="Proteomes" id="UP001597119">
    <property type="component" value="Unassembled WGS sequence"/>
</dbReference>
<evidence type="ECO:0000313" key="4">
    <source>
        <dbReference type="Proteomes" id="UP001597119"/>
    </source>
</evidence>
<sequence>MEPEKRPDRGWAETLTALTRRTTLKAGAVAAGALATVGAATGEVHEDDEDSEGQTEDGGQVDEPAGFEATVLAPHATFPDTVAVEFTVEDSAYGEEEAAMLEDASTVLFAEITVEPGGTSGWHTHPGPVLVNVREGELEITSDERCEPTSYAAGEAFVDPGTHNEEAANPSDEEEAVALAAFMGVPDGEEPTEWVEPADC</sequence>
<organism evidence="3 4">
    <name type="scientific">Halorientalis brevis</name>
    <dbReference type="NCBI Taxonomy" id="1126241"/>
    <lineage>
        <taxon>Archaea</taxon>
        <taxon>Methanobacteriati</taxon>
        <taxon>Methanobacteriota</taxon>
        <taxon>Stenosarchaea group</taxon>
        <taxon>Halobacteria</taxon>
        <taxon>Halobacteriales</taxon>
        <taxon>Haloarculaceae</taxon>
        <taxon>Halorientalis</taxon>
    </lineage>
</organism>
<dbReference type="AlphaFoldDB" id="A0ABD6C8C6"/>
<feature type="region of interest" description="Disordered" evidence="1">
    <location>
        <begin position="39"/>
        <end position="62"/>
    </location>
</feature>
<gene>
    <name evidence="3" type="ORF">ACFR9U_06225</name>
</gene>
<evidence type="ECO:0000259" key="2">
    <source>
        <dbReference type="Pfam" id="PF07883"/>
    </source>
</evidence>